<sequence>MTTTSKVVDARLRLNVLIAFTLPTLVLGIMHGPEGQIQAIYAKHAGLALTAIAAATLFSKIFDAITYPLIGYLSDRTYARRGSRKSWVIVGSVVSSIGIWGLFRPPQGVDALYFGIWMSVTYLGWKLMEIPLQAWSYSLSVDYVQRTRVQAWRALAQMGGQLLFFIIPFLALKLGYSDSTELDFRSLGLSAIICAFALPVVTIIAVTYVNNGENAAPVVQKRLGFADALRAIKQNGPLLRLLAAFLPVNFLGGMTGGVAYLYIDTYLHLGKQLPAIMLVALLSSLLGIPFWSAMSARFERHRVWAVSLITGALACAAFAFVSPGSMALPLAFLLYPTIMFTLVGAVIVYTMSADIVDYGLLLTGEDNAGLYGAIFAFLQKSVLGVSAATALAIAGGFGFDATAASQSASGVIGIKLTGAVLPAFGLIAAAAIIWNYPLNRPRIAEIQNQLKQAKTT</sequence>
<feature type="transmembrane region" description="Helical" evidence="2">
    <location>
        <begin position="155"/>
        <end position="176"/>
    </location>
</feature>
<dbReference type="SUPFAM" id="SSF103473">
    <property type="entry name" value="MFS general substrate transporter"/>
    <property type="match status" value="1"/>
</dbReference>
<dbReference type="Proteomes" id="UP000244248">
    <property type="component" value="Unassembled WGS sequence"/>
</dbReference>
<keyword evidence="2" id="KW-0812">Transmembrane</keyword>
<feature type="transmembrane region" description="Helical" evidence="2">
    <location>
        <begin position="303"/>
        <end position="321"/>
    </location>
</feature>
<dbReference type="GO" id="GO:0005886">
    <property type="term" value="C:plasma membrane"/>
    <property type="evidence" value="ECO:0007669"/>
    <property type="project" value="TreeGrafter"/>
</dbReference>
<evidence type="ECO:0000313" key="3">
    <source>
        <dbReference type="EMBL" id="PTU30865.1"/>
    </source>
</evidence>
<dbReference type="GO" id="GO:0008643">
    <property type="term" value="P:carbohydrate transport"/>
    <property type="evidence" value="ECO:0007669"/>
    <property type="project" value="InterPro"/>
</dbReference>
<reference evidence="3 4" key="1">
    <citation type="submission" date="2018-04" db="EMBL/GenBank/DDBJ databases">
        <title>Novel species isolated from glacier.</title>
        <authorList>
            <person name="Liu Q."/>
            <person name="Xin Y.-H."/>
        </authorList>
    </citation>
    <scope>NUCLEOTIDE SEQUENCE [LARGE SCALE GENOMIC DNA]</scope>
    <source>
        <strain evidence="3 4">GT1R17</strain>
    </source>
</reference>
<dbReference type="OrthoDB" id="181905at2"/>
<feature type="transmembrane region" description="Helical" evidence="2">
    <location>
        <begin position="327"/>
        <end position="349"/>
    </location>
</feature>
<feature type="transmembrane region" description="Helical" evidence="2">
    <location>
        <begin position="86"/>
        <end position="103"/>
    </location>
</feature>
<comment type="similarity">
    <text evidence="1">Belongs to the sodium:galactoside symporter (TC 2.A.2) family.</text>
</comment>
<name>A0A2T5ME63_9GAMM</name>
<feature type="transmembrane region" description="Helical" evidence="2">
    <location>
        <begin position="44"/>
        <end position="65"/>
    </location>
</feature>
<dbReference type="PANTHER" id="PTHR11328">
    <property type="entry name" value="MAJOR FACILITATOR SUPERFAMILY DOMAIN-CONTAINING PROTEIN"/>
    <property type="match status" value="1"/>
</dbReference>
<keyword evidence="4" id="KW-1185">Reference proteome</keyword>
<feature type="transmembrane region" description="Helical" evidence="2">
    <location>
        <begin position="275"/>
        <end position="291"/>
    </location>
</feature>
<dbReference type="InterPro" id="IPR039672">
    <property type="entry name" value="MFS_2"/>
</dbReference>
<feature type="transmembrane region" description="Helical" evidence="2">
    <location>
        <begin position="370"/>
        <end position="399"/>
    </location>
</feature>
<feature type="transmembrane region" description="Helical" evidence="2">
    <location>
        <begin position="411"/>
        <end position="434"/>
    </location>
</feature>
<comment type="caution">
    <text evidence="3">The sequence shown here is derived from an EMBL/GenBank/DDBJ whole genome shotgun (WGS) entry which is preliminary data.</text>
</comment>
<feature type="transmembrane region" description="Helical" evidence="2">
    <location>
        <begin position="188"/>
        <end position="209"/>
    </location>
</feature>
<proteinExistence type="inferred from homology"/>
<keyword evidence="2" id="KW-0472">Membrane</keyword>
<feature type="transmembrane region" description="Helical" evidence="2">
    <location>
        <begin position="109"/>
        <end position="125"/>
    </location>
</feature>
<protein>
    <recommendedName>
        <fullName evidence="5">MFS transporter</fullName>
    </recommendedName>
</protein>
<evidence type="ECO:0000313" key="4">
    <source>
        <dbReference type="Proteomes" id="UP000244248"/>
    </source>
</evidence>
<evidence type="ECO:0000256" key="1">
    <source>
        <dbReference type="ARBA" id="ARBA00009617"/>
    </source>
</evidence>
<evidence type="ECO:0000256" key="2">
    <source>
        <dbReference type="SAM" id="Phobius"/>
    </source>
</evidence>
<organism evidence="3 4">
    <name type="scientific">Stenotrophobium rhamnosiphilum</name>
    <dbReference type="NCBI Taxonomy" id="2029166"/>
    <lineage>
        <taxon>Bacteria</taxon>
        <taxon>Pseudomonadati</taxon>
        <taxon>Pseudomonadota</taxon>
        <taxon>Gammaproteobacteria</taxon>
        <taxon>Nevskiales</taxon>
        <taxon>Nevskiaceae</taxon>
        <taxon>Stenotrophobium</taxon>
    </lineage>
</organism>
<dbReference type="EMBL" id="QANS01000004">
    <property type="protein sequence ID" value="PTU30865.1"/>
    <property type="molecule type" value="Genomic_DNA"/>
</dbReference>
<feature type="transmembrane region" description="Helical" evidence="2">
    <location>
        <begin position="12"/>
        <end position="32"/>
    </location>
</feature>
<dbReference type="AlphaFoldDB" id="A0A2T5ME63"/>
<feature type="transmembrane region" description="Helical" evidence="2">
    <location>
        <begin position="238"/>
        <end position="263"/>
    </location>
</feature>
<dbReference type="InterPro" id="IPR036259">
    <property type="entry name" value="MFS_trans_sf"/>
</dbReference>
<gene>
    <name evidence="3" type="ORF">CJD38_11175</name>
</gene>
<dbReference type="RefSeq" id="WP_107940450.1">
    <property type="nucleotide sequence ID" value="NZ_QANS01000004.1"/>
</dbReference>
<dbReference type="Gene3D" id="1.20.1250.20">
    <property type="entry name" value="MFS general substrate transporter like domains"/>
    <property type="match status" value="1"/>
</dbReference>
<dbReference type="GO" id="GO:0015293">
    <property type="term" value="F:symporter activity"/>
    <property type="evidence" value="ECO:0007669"/>
    <property type="project" value="InterPro"/>
</dbReference>
<evidence type="ECO:0008006" key="5">
    <source>
        <dbReference type="Google" id="ProtNLM"/>
    </source>
</evidence>
<accession>A0A2T5ME63</accession>
<dbReference type="Pfam" id="PF13347">
    <property type="entry name" value="MFS_2"/>
    <property type="match status" value="1"/>
</dbReference>
<dbReference type="PANTHER" id="PTHR11328:SF28">
    <property type="entry name" value="MAJOR FACILITATOR SUPERFAMILY DOMAIN-CONTAINING PROTEIN 12"/>
    <property type="match status" value="1"/>
</dbReference>
<keyword evidence="2" id="KW-1133">Transmembrane helix</keyword>